<proteinExistence type="predicted"/>
<organism evidence="1 2">
    <name type="scientific">Ancylostoma ceylanicum</name>
    <dbReference type="NCBI Taxonomy" id="53326"/>
    <lineage>
        <taxon>Eukaryota</taxon>
        <taxon>Metazoa</taxon>
        <taxon>Ecdysozoa</taxon>
        <taxon>Nematoda</taxon>
        <taxon>Chromadorea</taxon>
        <taxon>Rhabditida</taxon>
        <taxon>Rhabditina</taxon>
        <taxon>Rhabditomorpha</taxon>
        <taxon>Strongyloidea</taxon>
        <taxon>Ancylostomatidae</taxon>
        <taxon>Ancylostomatinae</taxon>
        <taxon>Ancylostoma</taxon>
    </lineage>
</organism>
<gene>
    <name evidence="1" type="ORF">ANCCEY_05399</name>
</gene>
<evidence type="ECO:0000313" key="2">
    <source>
        <dbReference type="Proteomes" id="UP000054495"/>
    </source>
</evidence>
<accession>A0A0D6LWG3</accession>
<evidence type="ECO:0000313" key="1">
    <source>
        <dbReference type="EMBL" id="EPB75533.1"/>
    </source>
</evidence>
<dbReference type="SUPFAM" id="SSF56219">
    <property type="entry name" value="DNase I-like"/>
    <property type="match status" value="1"/>
</dbReference>
<dbReference type="EMBL" id="KE124898">
    <property type="protein sequence ID" value="EPB75533.1"/>
    <property type="molecule type" value="Genomic_DNA"/>
</dbReference>
<reference evidence="1 2" key="1">
    <citation type="submission" date="2013-05" db="EMBL/GenBank/DDBJ databases">
        <title>Draft genome of the parasitic nematode Anyclostoma ceylanicum.</title>
        <authorList>
            <person name="Mitreva M."/>
        </authorList>
    </citation>
    <scope>NUCLEOTIDE SEQUENCE [LARGE SCALE GENOMIC DNA]</scope>
</reference>
<dbReference type="Proteomes" id="UP000054495">
    <property type="component" value="Unassembled WGS sequence"/>
</dbReference>
<keyword evidence="2" id="KW-1185">Reference proteome</keyword>
<name>A0A0D6LWG3_9BILA</name>
<dbReference type="InterPro" id="IPR036691">
    <property type="entry name" value="Endo/exonu/phosph_ase_sf"/>
</dbReference>
<sequence length="109" mass="12263">MTPLHHEWSLPHAQRLEKRWKGSKAREIGDGIKLFYHGLEAKRNGVAIAVCGPLKEYVSSVNCVSDRIISLRIAIKDGFWTVVSIYAPQCGCTEADKEAFYDELDKVIS</sequence>
<dbReference type="Gene3D" id="3.60.10.10">
    <property type="entry name" value="Endonuclease/exonuclease/phosphatase"/>
    <property type="match status" value="1"/>
</dbReference>
<dbReference type="AlphaFoldDB" id="A0A0D6LWG3"/>
<protein>
    <submittedName>
        <fullName evidence="1">Uncharacterized protein</fullName>
    </submittedName>
</protein>